<evidence type="ECO:0000256" key="1">
    <source>
        <dbReference type="SAM" id="MobiDB-lite"/>
    </source>
</evidence>
<evidence type="ECO:0000313" key="2">
    <source>
        <dbReference type="EMBL" id="GGI81702.1"/>
    </source>
</evidence>
<feature type="compositionally biased region" description="Low complexity" evidence="1">
    <location>
        <begin position="68"/>
        <end position="78"/>
    </location>
</feature>
<dbReference type="EMBL" id="BMPZ01000004">
    <property type="protein sequence ID" value="GGI81702.1"/>
    <property type="molecule type" value="Genomic_DNA"/>
</dbReference>
<evidence type="ECO:0000313" key="3">
    <source>
        <dbReference type="Proteomes" id="UP000613743"/>
    </source>
</evidence>
<comment type="caution">
    <text evidence="2">The sequence shown here is derived from an EMBL/GenBank/DDBJ whole genome shotgun (WGS) entry which is preliminary data.</text>
</comment>
<organism evidence="2 3">
    <name type="scientific">Shewanella gelidii</name>
    <dbReference type="NCBI Taxonomy" id="1642821"/>
    <lineage>
        <taxon>Bacteria</taxon>
        <taxon>Pseudomonadati</taxon>
        <taxon>Pseudomonadota</taxon>
        <taxon>Gammaproteobacteria</taxon>
        <taxon>Alteromonadales</taxon>
        <taxon>Shewanellaceae</taxon>
        <taxon>Shewanella</taxon>
    </lineage>
</organism>
<protein>
    <submittedName>
        <fullName evidence="2">Uncharacterized protein</fullName>
    </submittedName>
</protein>
<name>A0A917NAH8_9GAMM</name>
<reference evidence="2" key="2">
    <citation type="submission" date="2020-09" db="EMBL/GenBank/DDBJ databases">
        <authorList>
            <person name="Sun Q."/>
            <person name="Ohkuma M."/>
        </authorList>
    </citation>
    <scope>NUCLEOTIDE SEQUENCE</scope>
    <source>
        <strain evidence="2">JCM 30804</strain>
    </source>
</reference>
<feature type="compositionally biased region" description="Basic and acidic residues" evidence="1">
    <location>
        <begin position="37"/>
        <end position="46"/>
    </location>
</feature>
<reference evidence="2" key="1">
    <citation type="journal article" date="2014" name="Int. J. Syst. Evol. Microbiol.">
        <title>Complete genome sequence of Corynebacterium casei LMG S-19264T (=DSM 44701T), isolated from a smear-ripened cheese.</title>
        <authorList>
            <consortium name="US DOE Joint Genome Institute (JGI-PGF)"/>
            <person name="Walter F."/>
            <person name="Albersmeier A."/>
            <person name="Kalinowski J."/>
            <person name="Ruckert C."/>
        </authorList>
    </citation>
    <scope>NUCLEOTIDE SEQUENCE</scope>
    <source>
        <strain evidence="2">JCM 30804</strain>
    </source>
</reference>
<feature type="compositionally biased region" description="Basic and acidic residues" evidence="1">
    <location>
        <begin position="53"/>
        <end position="67"/>
    </location>
</feature>
<dbReference type="RefSeq" id="WP_188920193.1">
    <property type="nucleotide sequence ID" value="NZ_BMPZ01000004.1"/>
</dbReference>
<accession>A0A917NAH8</accession>
<dbReference type="Proteomes" id="UP000613743">
    <property type="component" value="Unassembled WGS sequence"/>
</dbReference>
<proteinExistence type="predicted"/>
<feature type="region of interest" description="Disordered" evidence="1">
    <location>
        <begin position="13"/>
        <end position="107"/>
    </location>
</feature>
<keyword evidence="3" id="KW-1185">Reference proteome</keyword>
<dbReference type="AlphaFoldDB" id="A0A917NAH8"/>
<sequence>MLVVTNYPQVPIATSNVATDAARVDNQQRPPIIPPKEATKGHEERSFNPQNERITEQELSKNLERVNQKQQQQGSEQQQQHEQKSKSQADQLLAQLRKKLPAKPALQRQDIRIFQQYTAQSEGTSQQKTEMQSVELTHESFHFYQDFGKRIGAFYQQQAQVAEEPMISDWS</sequence>
<gene>
    <name evidence="2" type="ORF">GCM10009332_18750</name>
</gene>